<organism evidence="1 2">
    <name type="scientific">candidate division WWE3 bacterium RIFOXYC1_FULL_39_7</name>
    <dbReference type="NCBI Taxonomy" id="1802643"/>
    <lineage>
        <taxon>Bacteria</taxon>
        <taxon>Katanobacteria</taxon>
    </lineage>
</organism>
<dbReference type="EMBL" id="MEWA01000029">
    <property type="protein sequence ID" value="OGC68974.1"/>
    <property type="molecule type" value="Genomic_DNA"/>
</dbReference>
<gene>
    <name evidence="1" type="ORF">A2415_04210</name>
</gene>
<comment type="caution">
    <text evidence="1">The sequence shown here is derived from an EMBL/GenBank/DDBJ whole genome shotgun (WGS) entry which is preliminary data.</text>
</comment>
<evidence type="ECO:0008006" key="3">
    <source>
        <dbReference type="Google" id="ProtNLM"/>
    </source>
</evidence>
<protein>
    <recommendedName>
        <fullName evidence="3">DUF192 domain-containing protein</fullName>
    </recommendedName>
</protein>
<name>A0A1F4WHP8_UNCKA</name>
<sequence length="152" mass="17248">MKNKRALAALFFTPIILLVFLAILNNKPEASHNIASLIVSGVEVTAEIADSPSEKMQGLMFRKTLGENEGMFFIYENEDYYSYWMKNTFIPLDLIWLDSDYTVVDIKTNAPPCLEETCPSYKPATPARYVLELNAGWSEKNSLKIGDKIEKK</sequence>
<dbReference type="PANTHER" id="PTHR37953">
    <property type="entry name" value="UPF0127 PROTEIN MJ1496"/>
    <property type="match status" value="1"/>
</dbReference>
<dbReference type="PANTHER" id="PTHR37953:SF1">
    <property type="entry name" value="UPF0127 PROTEIN MJ1496"/>
    <property type="match status" value="1"/>
</dbReference>
<accession>A0A1F4WHP8</accession>
<reference evidence="1 2" key="1">
    <citation type="journal article" date="2016" name="Nat. Commun.">
        <title>Thousands of microbial genomes shed light on interconnected biogeochemical processes in an aquifer system.</title>
        <authorList>
            <person name="Anantharaman K."/>
            <person name="Brown C.T."/>
            <person name="Hug L.A."/>
            <person name="Sharon I."/>
            <person name="Castelle C.J."/>
            <person name="Probst A.J."/>
            <person name="Thomas B.C."/>
            <person name="Singh A."/>
            <person name="Wilkins M.J."/>
            <person name="Karaoz U."/>
            <person name="Brodie E.L."/>
            <person name="Williams K.H."/>
            <person name="Hubbard S.S."/>
            <person name="Banfield J.F."/>
        </authorList>
    </citation>
    <scope>NUCLEOTIDE SEQUENCE [LARGE SCALE GENOMIC DNA]</scope>
</reference>
<dbReference type="InterPro" id="IPR003795">
    <property type="entry name" value="DUF192"/>
</dbReference>
<dbReference type="InterPro" id="IPR038695">
    <property type="entry name" value="Saro_0823-like_sf"/>
</dbReference>
<dbReference type="Pfam" id="PF02643">
    <property type="entry name" value="DUF192"/>
    <property type="match status" value="1"/>
</dbReference>
<evidence type="ECO:0000313" key="1">
    <source>
        <dbReference type="EMBL" id="OGC68974.1"/>
    </source>
</evidence>
<dbReference type="AlphaFoldDB" id="A0A1F4WHP8"/>
<evidence type="ECO:0000313" key="2">
    <source>
        <dbReference type="Proteomes" id="UP000179113"/>
    </source>
</evidence>
<dbReference type="Proteomes" id="UP000179113">
    <property type="component" value="Unassembled WGS sequence"/>
</dbReference>
<proteinExistence type="predicted"/>
<dbReference type="Gene3D" id="2.60.120.1140">
    <property type="entry name" value="Protein of unknown function DUF192"/>
    <property type="match status" value="1"/>
</dbReference>